<dbReference type="AlphaFoldDB" id="A0A835M024"/>
<proteinExistence type="predicted"/>
<dbReference type="Proteomes" id="UP000631114">
    <property type="component" value="Unassembled WGS sequence"/>
</dbReference>
<sequence>MIAGVGWKILQGVTHTDDNLRVRNFKLASRYLSGKQGTKPFMMGELQVMSRSILSQIKLAIHSAYNSSEGHMSNSCQDLATLHVLGLQSRPRKAPKIHECYWLPTPPSILKANIDGSSRGNPRLAGARPLGNRHDTKWIGEKRISQPLHLHGEKRISQPTLVQGKELHYPKRSYSVVVVVVSACKENCLVGGSCVASTSLTDGTGQRYLKVSSFLSGCQSPALPSKSFIKVCSHPGLPNPPPSTVNSNLRCSRKLSAWGSCSCGVDNTSSWVRYFCKKDFGYGVLGTILELGWTKLWVQTDSTAVATTF</sequence>
<dbReference type="OrthoDB" id="1938131at2759"/>
<dbReference type="EMBL" id="JADFTS010000004">
    <property type="protein sequence ID" value="KAF9611362.1"/>
    <property type="molecule type" value="Genomic_DNA"/>
</dbReference>
<gene>
    <name evidence="2" type="ORF">IFM89_030907</name>
</gene>
<evidence type="ECO:0000313" key="3">
    <source>
        <dbReference type="Proteomes" id="UP000631114"/>
    </source>
</evidence>
<feature type="region of interest" description="Disordered" evidence="1">
    <location>
        <begin position="115"/>
        <end position="136"/>
    </location>
</feature>
<protein>
    <submittedName>
        <fullName evidence="2">Uncharacterized protein</fullName>
    </submittedName>
</protein>
<reference evidence="2 3" key="1">
    <citation type="submission" date="2020-10" db="EMBL/GenBank/DDBJ databases">
        <title>The Coptis chinensis genome and diversification of protoberbering-type alkaloids.</title>
        <authorList>
            <person name="Wang B."/>
            <person name="Shu S."/>
            <person name="Song C."/>
            <person name="Liu Y."/>
        </authorList>
    </citation>
    <scope>NUCLEOTIDE SEQUENCE [LARGE SCALE GENOMIC DNA]</scope>
    <source>
        <strain evidence="2">HL-2020</strain>
        <tissue evidence="2">Leaf</tissue>
    </source>
</reference>
<name>A0A835M024_9MAGN</name>
<evidence type="ECO:0000313" key="2">
    <source>
        <dbReference type="EMBL" id="KAF9611362.1"/>
    </source>
</evidence>
<evidence type="ECO:0000256" key="1">
    <source>
        <dbReference type="SAM" id="MobiDB-lite"/>
    </source>
</evidence>
<organism evidence="2 3">
    <name type="scientific">Coptis chinensis</name>
    <dbReference type="NCBI Taxonomy" id="261450"/>
    <lineage>
        <taxon>Eukaryota</taxon>
        <taxon>Viridiplantae</taxon>
        <taxon>Streptophyta</taxon>
        <taxon>Embryophyta</taxon>
        <taxon>Tracheophyta</taxon>
        <taxon>Spermatophyta</taxon>
        <taxon>Magnoliopsida</taxon>
        <taxon>Ranunculales</taxon>
        <taxon>Ranunculaceae</taxon>
        <taxon>Coptidoideae</taxon>
        <taxon>Coptis</taxon>
    </lineage>
</organism>
<accession>A0A835M024</accession>
<comment type="caution">
    <text evidence="2">The sequence shown here is derived from an EMBL/GenBank/DDBJ whole genome shotgun (WGS) entry which is preliminary data.</text>
</comment>
<keyword evidence="3" id="KW-1185">Reference proteome</keyword>